<feature type="binding site" evidence="14">
    <location>
        <position position="206"/>
    </location>
    <ligand>
        <name>Zn(2+)</name>
        <dbReference type="ChEBI" id="CHEBI:29105"/>
        <label>1</label>
    </ligand>
</feature>
<dbReference type="GO" id="GO:0005789">
    <property type="term" value="C:endoplasmic reticulum membrane"/>
    <property type="evidence" value="ECO:0007669"/>
    <property type="project" value="UniProtKB-SubCell"/>
</dbReference>
<comment type="similarity">
    <text evidence="13">Belongs to the sterol desaturase family. SCS7 subfamily.</text>
</comment>
<evidence type="ECO:0000256" key="6">
    <source>
        <dbReference type="ARBA" id="ARBA00022832"/>
    </source>
</evidence>
<proteinExistence type="inferred from homology"/>
<protein>
    <recommendedName>
        <fullName evidence="13">Ceramide very long chain fatty acid hydroxylase</fullName>
        <ecNumber evidence="13">1.-.-.-</ecNumber>
    </recommendedName>
</protein>
<dbReference type="AlphaFoldDB" id="S9VZ28"/>
<evidence type="ECO:0000256" key="10">
    <source>
        <dbReference type="ARBA" id="ARBA00023098"/>
    </source>
</evidence>
<feature type="binding site" evidence="14">
    <location>
        <position position="292"/>
    </location>
    <ligand>
        <name>Zn(2+)</name>
        <dbReference type="ChEBI" id="CHEBI:29105"/>
        <label>1</label>
    </ligand>
</feature>
<evidence type="ECO:0000256" key="11">
    <source>
        <dbReference type="ARBA" id="ARBA00023136"/>
    </source>
</evidence>
<dbReference type="GO" id="GO:0005506">
    <property type="term" value="F:iron ion binding"/>
    <property type="evidence" value="ECO:0007669"/>
    <property type="project" value="UniProtKB-UniRule"/>
</dbReference>
<comment type="cofactor">
    <cofactor evidence="13 14">
        <name>Zn(2+)</name>
        <dbReference type="ChEBI" id="CHEBI:29105"/>
    </cofactor>
    <text evidence="13 14">Binds 2 Zn(2+) ions per subunit that likely form a catalytic dimetal center.</text>
</comment>
<name>S9VZ28_SCHCR</name>
<comment type="subcellular location">
    <subcellularLocation>
        <location evidence="1">Endoplasmic reticulum membrane</location>
        <topology evidence="1">Multi-pass membrane protein</topology>
    </subcellularLocation>
</comment>
<gene>
    <name evidence="17" type="ORF">SPOG_02635</name>
</gene>
<dbReference type="InterPro" id="IPR006694">
    <property type="entry name" value="Fatty_acid_hydroxylase"/>
</dbReference>
<keyword evidence="13" id="KW-0408">Iron</keyword>
<feature type="binding site" evidence="14">
    <location>
        <position position="211"/>
    </location>
    <ligand>
        <name>Zn(2+)</name>
        <dbReference type="ChEBI" id="CHEBI:29105"/>
        <label>1</label>
    </ligand>
</feature>
<sequence>MASLSNRCIILSDGVEYDVTEQIHANPEVSEVALRYHKKDVDGLLNSASSTAKQKDADTIRKVLQNTSAPVKNKEFSDLVDQNIGDGYGNDFVVKPTNIDKDYEKNHFLDLKKPLLPQILFSNISKEVYLDQVHRPRHYKGSGSAPLFGNFLEPFSKTPWYMIPMIWIPCITYFFLQACTGIPVPVAVSFFFIGLGVWTIVEYFMHRCLFHLDEYTPDHPVFLTLHFLFHGVHHFLPADRYRLVMPPALFVFFATPWYRLVRLIFPYHMAIAGFSGGVFGYVCYDLTHYFLHHRRLPNGYFTQLKTWHLDHHYKDYKSAFGVTSPFWDRVFGTVGPMLSKNNTSETVKTK</sequence>
<comment type="function">
    <text evidence="13">Ceramide hydroxylase involved in the hydroxylation of sphingolipid-associated very long chain fatty acids. Postulated to hydroxylate the very long chain fatty acid of dihydroceramides and phytoceramides at C-2.</text>
</comment>
<feature type="binding site" evidence="14">
    <location>
        <position position="233"/>
    </location>
    <ligand>
        <name>Zn(2+)</name>
        <dbReference type="ChEBI" id="CHEBI:29105"/>
        <label>1</label>
    </ligand>
</feature>
<feature type="binding site" evidence="14">
    <location>
        <position position="234"/>
    </location>
    <ligand>
        <name>Zn(2+)</name>
        <dbReference type="ChEBI" id="CHEBI:29105"/>
        <label>1</label>
    </ligand>
</feature>
<evidence type="ECO:0000259" key="16">
    <source>
        <dbReference type="Pfam" id="PF04116"/>
    </source>
</evidence>
<evidence type="ECO:0000256" key="5">
    <source>
        <dbReference type="ARBA" id="ARBA00022824"/>
    </source>
</evidence>
<keyword evidence="11 13" id="KW-0472">Membrane</keyword>
<keyword evidence="7 14" id="KW-0862">Zinc</keyword>
<dbReference type="OMA" id="WTIVEYF"/>
<dbReference type="HOGENOM" id="CLU_034756_0_1_1"/>
<feature type="domain" description="Fatty acid hydroxylase" evidence="16">
    <location>
        <begin position="192"/>
        <end position="333"/>
    </location>
</feature>
<keyword evidence="9 13" id="KW-0560">Oxidoreductase</keyword>
<keyword evidence="4 13" id="KW-0479">Metal-binding</keyword>
<evidence type="ECO:0000256" key="13">
    <source>
        <dbReference type="PIRNR" id="PIRNR005149"/>
    </source>
</evidence>
<evidence type="ECO:0000256" key="14">
    <source>
        <dbReference type="PIRSR" id="PIRSR005149-1"/>
    </source>
</evidence>
<feature type="binding site" evidence="14">
    <location>
        <position position="230"/>
    </location>
    <ligand>
        <name>Zn(2+)</name>
        <dbReference type="ChEBI" id="CHEBI:29105"/>
        <label>1</label>
    </ligand>
</feature>
<keyword evidence="10 13" id="KW-0443">Lipid metabolism</keyword>
<evidence type="ECO:0000256" key="2">
    <source>
        <dbReference type="ARBA" id="ARBA00022516"/>
    </source>
</evidence>
<keyword evidence="2 13" id="KW-0444">Lipid biosynthesis</keyword>
<feature type="transmembrane region" description="Helical" evidence="15">
    <location>
        <begin position="182"/>
        <end position="201"/>
    </location>
</feature>
<keyword evidence="3 15" id="KW-0812">Transmembrane</keyword>
<dbReference type="GO" id="GO:0080132">
    <property type="term" value="F:fatty acid 2-hydroxylase activity"/>
    <property type="evidence" value="ECO:0007669"/>
    <property type="project" value="EnsemblFungi"/>
</dbReference>
<feature type="transmembrane region" description="Helical" evidence="15">
    <location>
        <begin position="241"/>
        <end position="258"/>
    </location>
</feature>
<organism evidence="17 18">
    <name type="scientific">Schizosaccharomyces cryophilus (strain OY26 / ATCC MYA-4695 / CBS 11777 / NBRC 106824 / NRRL Y48691)</name>
    <name type="common">Fission yeast</name>
    <dbReference type="NCBI Taxonomy" id="653667"/>
    <lineage>
        <taxon>Eukaryota</taxon>
        <taxon>Fungi</taxon>
        <taxon>Dikarya</taxon>
        <taxon>Ascomycota</taxon>
        <taxon>Taphrinomycotina</taxon>
        <taxon>Schizosaccharomycetes</taxon>
        <taxon>Schizosaccharomycetales</taxon>
        <taxon>Schizosaccharomycetaceae</taxon>
        <taxon>Schizosaccharomyces</taxon>
    </lineage>
</organism>
<evidence type="ECO:0000256" key="3">
    <source>
        <dbReference type="ARBA" id="ARBA00022692"/>
    </source>
</evidence>
<dbReference type="GO" id="GO:0006633">
    <property type="term" value="P:fatty acid biosynthetic process"/>
    <property type="evidence" value="ECO:0007669"/>
    <property type="project" value="UniProtKB-KW"/>
</dbReference>
<evidence type="ECO:0000256" key="4">
    <source>
        <dbReference type="ARBA" id="ARBA00022723"/>
    </source>
</evidence>
<dbReference type="PANTHER" id="PTHR12863">
    <property type="entry name" value="FATTY ACID HYDROXYLASE"/>
    <property type="match status" value="1"/>
</dbReference>
<accession>S9VZ28</accession>
<keyword evidence="12 13" id="KW-0275">Fatty acid biosynthesis</keyword>
<evidence type="ECO:0000313" key="17">
    <source>
        <dbReference type="EMBL" id="EPY51464.1"/>
    </source>
</evidence>
<dbReference type="InterPro" id="IPR014430">
    <property type="entry name" value="Scs7"/>
</dbReference>
<dbReference type="STRING" id="653667.S9VZ28"/>
<reference evidence="17 18" key="1">
    <citation type="journal article" date="2011" name="Science">
        <title>Comparative functional genomics of the fission yeasts.</title>
        <authorList>
            <person name="Rhind N."/>
            <person name="Chen Z."/>
            <person name="Yassour M."/>
            <person name="Thompson D.A."/>
            <person name="Haas B.J."/>
            <person name="Habib N."/>
            <person name="Wapinski I."/>
            <person name="Roy S."/>
            <person name="Lin M.F."/>
            <person name="Heiman D.I."/>
            <person name="Young S.K."/>
            <person name="Furuya K."/>
            <person name="Guo Y."/>
            <person name="Pidoux A."/>
            <person name="Chen H.M."/>
            <person name="Robbertse B."/>
            <person name="Goldberg J.M."/>
            <person name="Aoki K."/>
            <person name="Bayne E.H."/>
            <person name="Berlin A.M."/>
            <person name="Desjardins C.A."/>
            <person name="Dobbs E."/>
            <person name="Dukaj L."/>
            <person name="Fan L."/>
            <person name="FitzGerald M.G."/>
            <person name="French C."/>
            <person name="Gujja S."/>
            <person name="Hansen K."/>
            <person name="Keifenheim D."/>
            <person name="Levin J.Z."/>
            <person name="Mosher R.A."/>
            <person name="Mueller C.A."/>
            <person name="Pfiffner J."/>
            <person name="Priest M."/>
            <person name="Russ C."/>
            <person name="Smialowska A."/>
            <person name="Swoboda P."/>
            <person name="Sykes S.M."/>
            <person name="Vaughn M."/>
            <person name="Vengrova S."/>
            <person name="Yoder R."/>
            <person name="Zeng Q."/>
            <person name="Allshire R."/>
            <person name="Baulcombe D."/>
            <person name="Birren B.W."/>
            <person name="Brown W."/>
            <person name="Ekwall K."/>
            <person name="Kellis M."/>
            <person name="Leatherwood J."/>
            <person name="Levin H."/>
            <person name="Margalit H."/>
            <person name="Martienssen R."/>
            <person name="Nieduszynski C.A."/>
            <person name="Spatafora J.W."/>
            <person name="Friedman N."/>
            <person name="Dalgaard J.Z."/>
            <person name="Baumann P."/>
            <person name="Niki H."/>
            <person name="Regev A."/>
            <person name="Nusbaum C."/>
        </authorList>
    </citation>
    <scope>NUCLEOTIDE SEQUENCE [LARGE SCALE GENOMIC DNA]</scope>
    <source>
        <strain evidence="18">OY26 / ATCC MYA-4695 / CBS 11777 / NBRC 106824 / NRRL Y48691</strain>
    </source>
</reference>
<dbReference type="OrthoDB" id="2204368at2759"/>
<dbReference type="EC" id="1.-.-.-" evidence="13"/>
<keyword evidence="5 13" id="KW-0256">Endoplasmic reticulum</keyword>
<evidence type="ECO:0000256" key="15">
    <source>
        <dbReference type="SAM" id="Phobius"/>
    </source>
</evidence>
<evidence type="ECO:0000256" key="7">
    <source>
        <dbReference type="ARBA" id="ARBA00022833"/>
    </source>
</evidence>
<feature type="binding site" evidence="14">
    <location>
        <position position="288"/>
    </location>
    <ligand>
        <name>Zn(2+)</name>
        <dbReference type="ChEBI" id="CHEBI:29105"/>
        <label>1</label>
    </ligand>
</feature>
<dbReference type="EMBL" id="KE546991">
    <property type="protein sequence ID" value="EPY51464.1"/>
    <property type="molecule type" value="Genomic_DNA"/>
</dbReference>
<dbReference type="RefSeq" id="XP_013024031.1">
    <property type="nucleotide sequence ID" value="XM_013168577.1"/>
</dbReference>
<dbReference type="GO" id="GO:0000038">
    <property type="term" value="P:very long-chain fatty acid metabolic process"/>
    <property type="evidence" value="ECO:0007669"/>
    <property type="project" value="EnsemblFungi"/>
</dbReference>
<feature type="transmembrane region" description="Helical" evidence="15">
    <location>
        <begin position="158"/>
        <end position="176"/>
    </location>
</feature>
<dbReference type="GeneID" id="25036958"/>
<feature type="transmembrane region" description="Helical" evidence="15">
    <location>
        <begin position="264"/>
        <end position="284"/>
    </location>
</feature>
<dbReference type="Proteomes" id="UP000015464">
    <property type="component" value="Unassembled WGS sequence"/>
</dbReference>
<evidence type="ECO:0000256" key="8">
    <source>
        <dbReference type="ARBA" id="ARBA00022989"/>
    </source>
</evidence>
<dbReference type="PIRSF" id="PIRSF005149">
    <property type="entry name" value="IPC-B_HD"/>
    <property type="match status" value="1"/>
</dbReference>
<feature type="binding site" evidence="14">
    <location>
        <position position="312"/>
    </location>
    <ligand>
        <name>Zn(2+)</name>
        <dbReference type="ChEBI" id="CHEBI:29105"/>
        <label>1</label>
    </ligand>
</feature>
<dbReference type="Pfam" id="PF04116">
    <property type="entry name" value="FA_hydroxylase"/>
    <property type="match status" value="1"/>
</dbReference>
<dbReference type="GO" id="GO:0008270">
    <property type="term" value="F:zinc ion binding"/>
    <property type="evidence" value="ECO:0007669"/>
    <property type="project" value="EnsemblFungi"/>
</dbReference>
<keyword evidence="6 13" id="KW-0276">Fatty acid metabolism</keyword>
<evidence type="ECO:0000256" key="1">
    <source>
        <dbReference type="ARBA" id="ARBA00004477"/>
    </source>
</evidence>
<keyword evidence="8 15" id="KW-1133">Transmembrane helix</keyword>
<keyword evidence="18" id="KW-1185">Reference proteome</keyword>
<evidence type="ECO:0000256" key="9">
    <source>
        <dbReference type="ARBA" id="ARBA00023002"/>
    </source>
</evidence>
<feature type="binding site" evidence="14">
    <location>
        <position position="311"/>
    </location>
    <ligand>
        <name>Zn(2+)</name>
        <dbReference type="ChEBI" id="CHEBI:29105"/>
        <label>1</label>
    </ligand>
</feature>
<dbReference type="GO" id="GO:0046513">
    <property type="term" value="P:ceramide biosynthetic process"/>
    <property type="evidence" value="ECO:0007669"/>
    <property type="project" value="EnsemblFungi"/>
</dbReference>
<dbReference type="PANTHER" id="PTHR12863:SF1">
    <property type="entry name" value="FATTY ACID 2-HYDROXYLASE"/>
    <property type="match status" value="1"/>
</dbReference>
<feature type="binding site" evidence="14">
    <location>
        <position position="308"/>
    </location>
    <ligand>
        <name>Zn(2+)</name>
        <dbReference type="ChEBI" id="CHEBI:29105"/>
        <label>1</label>
    </ligand>
</feature>
<dbReference type="eggNOG" id="KOG0539">
    <property type="taxonomic scope" value="Eukaryota"/>
</dbReference>
<dbReference type="GO" id="GO:0102772">
    <property type="term" value="F:sphingolipid C4-monooxygenase activity"/>
    <property type="evidence" value="ECO:0007669"/>
    <property type="project" value="EnsemblFungi"/>
</dbReference>
<evidence type="ECO:0000313" key="18">
    <source>
        <dbReference type="Proteomes" id="UP000015464"/>
    </source>
</evidence>
<evidence type="ECO:0000256" key="12">
    <source>
        <dbReference type="ARBA" id="ARBA00023160"/>
    </source>
</evidence>
<dbReference type="GO" id="GO:0051999">
    <property type="term" value="P:mannosyl-inositol phosphorylceramide biosynthetic process"/>
    <property type="evidence" value="ECO:0007669"/>
    <property type="project" value="EnsemblFungi"/>
</dbReference>